<feature type="compositionally biased region" description="Low complexity" evidence="1">
    <location>
        <begin position="880"/>
        <end position="907"/>
    </location>
</feature>
<feature type="region of interest" description="Disordered" evidence="1">
    <location>
        <begin position="277"/>
        <end position="329"/>
    </location>
</feature>
<dbReference type="Proteomes" id="UP000256970">
    <property type="component" value="Unassembled WGS sequence"/>
</dbReference>
<feature type="compositionally biased region" description="Low complexity" evidence="1">
    <location>
        <begin position="744"/>
        <end position="771"/>
    </location>
</feature>
<feature type="compositionally biased region" description="Low complexity" evidence="1">
    <location>
        <begin position="196"/>
        <end position="242"/>
    </location>
</feature>
<gene>
    <name evidence="2" type="ORF">BQ4739_LOCUS16152</name>
</gene>
<feature type="region of interest" description="Disordered" evidence="1">
    <location>
        <begin position="536"/>
        <end position="577"/>
    </location>
</feature>
<proteinExistence type="predicted"/>
<feature type="compositionally biased region" description="Low complexity" evidence="1">
    <location>
        <begin position="107"/>
        <end position="131"/>
    </location>
</feature>
<organism evidence="2 3">
    <name type="scientific">Tetradesmus obliquus</name>
    <name type="common">Green alga</name>
    <name type="synonym">Acutodesmus obliquus</name>
    <dbReference type="NCBI Taxonomy" id="3088"/>
    <lineage>
        <taxon>Eukaryota</taxon>
        <taxon>Viridiplantae</taxon>
        <taxon>Chlorophyta</taxon>
        <taxon>core chlorophytes</taxon>
        <taxon>Chlorophyceae</taxon>
        <taxon>CS clade</taxon>
        <taxon>Sphaeropleales</taxon>
        <taxon>Scenedesmaceae</taxon>
        <taxon>Tetradesmus</taxon>
    </lineage>
</organism>
<sequence length="1282" mass="130009">MAMNDREAVIHGSMDRLVGQVRSWRATWPAAGPNANSELCSAHKDDICRFFRDSGLQPWEFHTMLHRASEYGLVDDMKGLWQEVATTFLQLRSGHASDLAQQHSRPAAAGSAAGQSLSSKSSSKGGTYAGAWPANGRSSSSGYAKPPGLDPSDRSGAATPPGSRQQQQQQYGMPPPPPGSGARSPTDDTAPASSDQQSGRKQQQAGKKGGKQQQQQQANGPAGSGNAAPHQQQQRAAGAVQANSKSAGSDVTPNGYIPAWRNNIAAAGAGQASGAFAALPGQQHAGFSSSGSDQQQQQQQQRGAQGLRPGSTAAAAAAPAGASSGAWEVQEPLDLLPSGLLDDVYDQGDAVVDAPSGYAATANGAFSGGSSSASRAGGSSNAPAAQGAGKAGKQQSKRQQKQQQQQSQQQSQHGAVSASSDQQGPLQQQQQLASQAGQQQQQQQGMPRPSPLEAAFSGPLMPAGGYGSLELTSPLGMVQHQQRPAFDALAAQSQQQQQLLLLQQQARMYQQQFAGLGTWAAAGHMGGAYSHAFGAMPAPPPPPPPRGATGPVQAPAAAAAAPGAGAPGRAAAAPQQQQPAKQGYAAVAAAAATAPAAQKSGAAGEGAKQPAETAEAATHSSQSMGPSLYQPVQFDNQQQPQSSQQQAAGLSLFQTASFDSPVTAPIGAGPLSPYPSPLHRSLSASAGASPALQALGTAGGSGSSSSALHGLGSNNGAMAPMLLPPSAASLGVIGEPVYGSSAGSSGSYAAHMAAHQQQQQQQELLAGSAAATGDQPVHDWRFGGAGAVGTAPVGPAAHSQQQQQQGAQLPDGSYASVSVLAADSSTCSAASSVTAATAASVATTPHSQADSPSSSTSTPAAEAAAAAPAAVQPPPPPPRTSSGDHQQAAAASSGSSTAVSPQQQQQQPAPPPKPMTWAQKLLAAKESSAAAAAPAGTAATTAAAAAAPAAAAAHPAGHPRIAPAPKSELQQQAGAAAAAAAGAGRAQRAGSTGQALLAAARQQEAAAEAAAATAVPTFSEAAALDGLDAVTAKAAVSAASRMPLPSKLITAWRSGLCLASLLKLLQSQRPDLATALNDRIKGWLTQDCDRSTAECLVLFVLVNMRRDWHVAAKNPGAFLMALLQHRAALISGSGMARKLLETARNFPNVAVYIDSDVLQELGDMEPGLRCFIMDEYMCKQRHDWPEGLKFPSQCLLSCMRSIRYADPAVHKAYASLMSSRPDLARAMNGVILYGLCKCDPAVGLAAVKRLGELPEEWTAAARVNASAFLYQKVQELCGGHGY</sequence>
<feature type="compositionally biased region" description="Low complexity" evidence="1">
    <location>
        <begin position="843"/>
        <end position="870"/>
    </location>
</feature>
<name>A0A383WGE2_TETOB</name>
<keyword evidence="3" id="KW-1185">Reference proteome</keyword>
<feature type="region of interest" description="Disordered" evidence="1">
    <location>
        <begin position="950"/>
        <end position="976"/>
    </location>
</feature>
<feature type="compositionally biased region" description="Low complexity" evidence="1">
    <location>
        <begin position="309"/>
        <end position="329"/>
    </location>
</feature>
<reference evidence="2 3" key="1">
    <citation type="submission" date="2016-10" db="EMBL/GenBank/DDBJ databases">
        <authorList>
            <person name="Cai Z."/>
        </authorList>
    </citation>
    <scope>NUCLEOTIDE SEQUENCE [LARGE SCALE GENOMIC DNA]</scope>
</reference>
<feature type="compositionally biased region" description="Low complexity" evidence="1">
    <location>
        <begin position="401"/>
        <end position="445"/>
    </location>
</feature>
<feature type="compositionally biased region" description="Polar residues" evidence="1">
    <location>
        <begin position="243"/>
        <end position="252"/>
    </location>
</feature>
<feature type="compositionally biased region" description="Low complexity" evidence="1">
    <location>
        <begin position="160"/>
        <end position="172"/>
    </location>
</feature>
<feature type="region of interest" description="Disordered" evidence="1">
    <location>
        <begin position="366"/>
        <end position="467"/>
    </location>
</feature>
<feature type="compositionally biased region" description="Pro residues" evidence="1">
    <location>
        <begin position="537"/>
        <end position="546"/>
    </location>
</feature>
<accession>A0A383WGE2</accession>
<protein>
    <submittedName>
        <fullName evidence="2">Uncharacterized protein</fullName>
    </submittedName>
</protein>
<dbReference type="EMBL" id="FNXT01001243">
    <property type="protein sequence ID" value="SZX75806.1"/>
    <property type="molecule type" value="Genomic_DNA"/>
</dbReference>
<feature type="compositionally biased region" description="Low complexity" evidence="1">
    <location>
        <begin position="366"/>
        <end position="394"/>
    </location>
</feature>
<evidence type="ECO:0000256" key="1">
    <source>
        <dbReference type="SAM" id="MobiDB-lite"/>
    </source>
</evidence>
<feature type="compositionally biased region" description="Low complexity" evidence="1">
    <location>
        <begin position="788"/>
        <end position="805"/>
    </location>
</feature>
<feature type="region of interest" description="Disordered" evidence="1">
    <location>
        <begin position="600"/>
        <end position="630"/>
    </location>
</feature>
<evidence type="ECO:0000313" key="2">
    <source>
        <dbReference type="EMBL" id="SZX75806.1"/>
    </source>
</evidence>
<feature type="region of interest" description="Disordered" evidence="1">
    <location>
        <begin position="744"/>
        <end position="810"/>
    </location>
</feature>
<evidence type="ECO:0000313" key="3">
    <source>
        <dbReference type="Proteomes" id="UP000256970"/>
    </source>
</evidence>
<feature type="region of interest" description="Disordered" evidence="1">
    <location>
        <begin position="843"/>
        <end position="915"/>
    </location>
</feature>
<feature type="region of interest" description="Disordered" evidence="1">
    <location>
        <begin position="99"/>
        <end position="257"/>
    </location>
</feature>
<feature type="compositionally biased region" description="Low complexity" evidence="1">
    <location>
        <begin position="547"/>
        <end position="577"/>
    </location>
</feature>